<dbReference type="GO" id="GO:0008496">
    <property type="term" value="F:mannan endo-1,6-alpha-mannosidase activity"/>
    <property type="evidence" value="ECO:0007669"/>
    <property type="project" value="UniProtKB-UniRule"/>
</dbReference>
<dbReference type="InterPro" id="IPR005198">
    <property type="entry name" value="Glyco_hydro_76"/>
</dbReference>
<dbReference type="OMA" id="EWAQRIY"/>
<feature type="region of interest" description="Disordered" evidence="11">
    <location>
        <begin position="379"/>
        <end position="407"/>
    </location>
</feature>
<dbReference type="FunFam" id="1.50.10.20:FF:000006">
    <property type="entry name" value="Mannan endo-1,6-alpha-mannosidase"/>
    <property type="match status" value="1"/>
</dbReference>
<comment type="subcellular location">
    <subcellularLocation>
        <location evidence="2">Endomembrane system</location>
    </subcellularLocation>
</comment>
<dbReference type="InterPro" id="IPR014480">
    <property type="entry name" value="Mannan-1_6-alpha_mannosidase"/>
</dbReference>
<proteinExistence type="inferred from homology"/>
<evidence type="ECO:0000256" key="2">
    <source>
        <dbReference type="ARBA" id="ARBA00004308"/>
    </source>
</evidence>
<evidence type="ECO:0000313" key="14">
    <source>
        <dbReference type="Proteomes" id="UP000186594"/>
    </source>
</evidence>
<evidence type="ECO:0000256" key="4">
    <source>
        <dbReference type="ARBA" id="ARBA00012350"/>
    </source>
</evidence>
<dbReference type="Proteomes" id="UP000186594">
    <property type="component" value="Unassembled WGS sequence"/>
</dbReference>
<evidence type="ECO:0000256" key="5">
    <source>
        <dbReference type="ARBA" id="ARBA00022729"/>
    </source>
</evidence>
<dbReference type="EMBL" id="LXFE01001003">
    <property type="protein sequence ID" value="OLL24066.1"/>
    <property type="molecule type" value="Genomic_DNA"/>
</dbReference>
<dbReference type="PANTHER" id="PTHR12145">
    <property type="entry name" value="MANNAN ENDO-1,6-ALPHA-MANNOSIDASE DCW1"/>
    <property type="match status" value="1"/>
</dbReference>
<keyword evidence="9 10" id="KW-0326">Glycosidase</keyword>
<dbReference type="GO" id="GO:0012505">
    <property type="term" value="C:endomembrane system"/>
    <property type="evidence" value="ECO:0007669"/>
    <property type="project" value="UniProtKB-SubCell"/>
</dbReference>
<accession>A0A1U7LN22</accession>
<dbReference type="SUPFAM" id="SSF48208">
    <property type="entry name" value="Six-hairpin glycosidases"/>
    <property type="match status" value="1"/>
</dbReference>
<dbReference type="InterPro" id="IPR008928">
    <property type="entry name" value="6-hairpin_glycosidase_sf"/>
</dbReference>
<evidence type="ECO:0000256" key="9">
    <source>
        <dbReference type="ARBA" id="ARBA00023295"/>
    </source>
</evidence>
<keyword evidence="14" id="KW-1185">Reference proteome</keyword>
<dbReference type="Gene3D" id="1.50.10.20">
    <property type="match status" value="1"/>
</dbReference>
<evidence type="ECO:0000256" key="10">
    <source>
        <dbReference type="PIRNR" id="PIRNR016302"/>
    </source>
</evidence>
<evidence type="ECO:0000256" key="7">
    <source>
        <dbReference type="ARBA" id="ARBA00023136"/>
    </source>
</evidence>
<comment type="similarity">
    <text evidence="3 10">Belongs to the glycosyl hydrolase 76 family.</text>
</comment>
<protein>
    <recommendedName>
        <fullName evidence="4 10">Mannan endo-1,6-alpha-mannosidase</fullName>
        <ecNumber evidence="4 10">3.2.1.101</ecNumber>
    </recommendedName>
</protein>
<dbReference type="OrthoDB" id="4187847at2759"/>
<comment type="catalytic activity">
    <reaction evidence="1 10">
        <text>Random hydrolysis of (1-&gt;6)-alpha-D-mannosidic linkages in unbranched (1-&gt;6)-mannans.</text>
        <dbReference type="EC" id="3.2.1.101"/>
    </reaction>
</comment>
<keyword evidence="6 10" id="KW-0378">Hydrolase</keyword>
<evidence type="ECO:0000256" key="1">
    <source>
        <dbReference type="ARBA" id="ARBA00001452"/>
    </source>
</evidence>
<evidence type="ECO:0000256" key="3">
    <source>
        <dbReference type="ARBA" id="ARBA00009699"/>
    </source>
</evidence>
<keyword evidence="7" id="KW-0472">Membrane</keyword>
<evidence type="ECO:0000256" key="11">
    <source>
        <dbReference type="SAM" id="MobiDB-lite"/>
    </source>
</evidence>
<reference evidence="13 14" key="1">
    <citation type="submission" date="2016-04" db="EMBL/GenBank/DDBJ databases">
        <title>Evolutionary innovation and constraint leading to complex multicellularity in the Ascomycota.</title>
        <authorList>
            <person name="Cisse O."/>
            <person name="Nguyen A."/>
            <person name="Hewitt D.A."/>
            <person name="Jedd G."/>
            <person name="Stajich J.E."/>
        </authorList>
    </citation>
    <scope>NUCLEOTIDE SEQUENCE [LARGE SCALE GENOMIC DNA]</scope>
    <source>
        <strain evidence="13 14">DAH-3</strain>
    </source>
</reference>
<dbReference type="AlphaFoldDB" id="A0A1U7LN22"/>
<evidence type="ECO:0000256" key="12">
    <source>
        <dbReference type="SAM" id="SignalP"/>
    </source>
</evidence>
<evidence type="ECO:0000313" key="13">
    <source>
        <dbReference type="EMBL" id="OLL24066.1"/>
    </source>
</evidence>
<feature type="compositionally biased region" description="Polar residues" evidence="11">
    <location>
        <begin position="394"/>
        <end position="407"/>
    </location>
</feature>
<name>A0A1U7LN22_NEOID</name>
<dbReference type="GO" id="GO:0016052">
    <property type="term" value="P:carbohydrate catabolic process"/>
    <property type="evidence" value="ECO:0007669"/>
    <property type="project" value="InterPro"/>
</dbReference>
<dbReference type="Pfam" id="PF03663">
    <property type="entry name" value="Glyco_hydro_76"/>
    <property type="match status" value="1"/>
</dbReference>
<dbReference type="EC" id="3.2.1.101" evidence="4 10"/>
<dbReference type="PIRSF" id="PIRSF016302">
    <property type="entry name" value="Man_a_manosd"/>
    <property type="match status" value="1"/>
</dbReference>
<feature type="chain" id="PRO_5013182818" description="Mannan endo-1,6-alpha-mannosidase" evidence="12">
    <location>
        <begin position="24"/>
        <end position="442"/>
    </location>
</feature>
<evidence type="ECO:0000256" key="6">
    <source>
        <dbReference type="ARBA" id="ARBA00022801"/>
    </source>
</evidence>
<gene>
    <name evidence="13" type="ORF">NEOLI_002096</name>
</gene>
<organism evidence="13 14">
    <name type="scientific">Neolecta irregularis (strain DAH-3)</name>
    <dbReference type="NCBI Taxonomy" id="1198029"/>
    <lineage>
        <taxon>Eukaryota</taxon>
        <taxon>Fungi</taxon>
        <taxon>Dikarya</taxon>
        <taxon>Ascomycota</taxon>
        <taxon>Taphrinomycotina</taxon>
        <taxon>Neolectales</taxon>
        <taxon>Neolectaceae</taxon>
        <taxon>Neolecta</taxon>
    </lineage>
</organism>
<sequence length="442" mass="47828">MLQGAPNLLFFLLKSLLTSAAKAAAGLRNLYTGDQPGQIPGLFPYPIYWWEAGAAMNAFIDYRRLTNDTQYDSIVSNGMVWQAGADRDFMPSNQTLSLGNDDQAFWGLAAMTAAESKFPDPPSNQPQWLALAQAVFNGQSQRWDPNSCNGGLRWQVFQFNNGYDYKNAISNGCLFQLAARLAVYTGNDTYAQWAIKIWDWVQAVGFIDKNWNIIDGAHTPTCAPFNRIQWTYNNGVFLAGAAFMYHYTNGATQWGTAVESLLDSAIRLFFAKNGTVQETACETVRTCNDDQVSFKGYLSRWMAYTTQMAPQTSEKIFSILASSAIAAGKSCTGGASGEACGMDWTIGTFDGKTGVGEQLSALETIQANLIKYAQFPATAKSGGTSKGDSKAGTIPTSGLGSSISNRPVTTKDKAGGIILTAVSGILMFDSMRSLVTPMSKAV</sequence>
<keyword evidence="8" id="KW-0325">Glycoprotein</keyword>
<dbReference type="PANTHER" id="PTHR12145:SF36">
    <property type="entry name" value="MANNAN ENDO-1,6-ALPHA-MANNOSIDASE DCW1"/>
    <property type="match status" value="1"/>
</dbReference>
<dbReference type="STRING" id="1198029.A0A1U7LN22"/>
<evidence type="ECO:0000256" key="8">
    <source>
        <dbReference type="ARBA" id="ARBA00023180"/>
    </source>
</evidence>
<dbReference type="GO" id="GO:0009272">
    <property type="term" value="P:fungal-type cell wall biogenesis"/>
    <property type="evidence" value="ECO:0007669"/>
    <property type="project" value="TreeGrafter"/>
</dbReference>
<feature type="signal peptide" evidence="12">
    <location>
        <begin position="1"/>
        <end position="23"/>
    </location>
</feature>
<keyword evidence="5 12" id="KW-0732">Signal</keyword>
<comment type="caution">
    <text evidence="13">The sequence shown here is derived from an EMBL/GenBank/DDBJ whole genome shotgun (WGS) entry which is preliminary data.</text>
</comment>